<name>A0A9P4U292_9PEZI</name>
<sequence length="211" mass="23044">MQLNPTANSERAVGSTPPDQTIRNIAIKMNTVLEMYGFGSPSNPTVERRREAISELRPISGTGESWNIGIDIPGLPVLANKIAKQPCGGEYYVDNLAENTQKCTEIIDAIVQGLSATLRESVSGENSQLKWDTGRPAPITQQLRSMLSLFSPLTKAVRQPSEQEAKQAYAAFEEQVTRSQLMAKMVSKAWLIKAVTPDTSTNDTVKPIALI</sequence>
<accession>A0A9P4U292</accession>
<dbReference type="EMBL" id="MU007016">
    <property type="protein sequence ID" value="KAF2434585.1"/>
    <property type="molecule type" value="Genomic_DNA"/>
</dbReference>
<dbReference type="AlphaFoldDB" id="A0A9P4U292"/>
<dbReference type="Proteomes" id="UP000800235">
    <property type="component" value="Unassembled WGS sequence"/>
</dbReference>
<organism evidence="1 2">
    <name type="scientific">Tothia fuscella</name>
    <dbReference type="NCBI Taxonomy" id="1048955"/>
    <lineage>
        <taxon>Eukaryota</taxon>
        <taxon>Fungi</taxon>
        <taxon>Dikarya</taxon>
        <taxon>Ascomycota</taxon>
        <taxon>Pezizomycotina</taxon>
        <taxon>Dothideomycetes</taxon>
        <taxon>Pleosporomycetidae</taxon>
        <taxon>Venturiales</taxon>
        <taxon>Cylindrosympodiaceae</taxon>
        <taxon>Tothia</taxon>
    </lineage>
</organism>
<comment type="caution">
    <text evidence="1">The sequence shown here is derived from an EMBL/GenBank/DDBJ whole genome shotgun (WGS) entry which is preliminary data.</text>
</comment>
<reference evidence="1" key="1">
    <citation type="journal article" date="2020" name="Stud. Mycol.">
        <title>101 Dothideomycetes genomes: a test case for predicting lifestyles and emergence of pathogens.</title>
        <authorList>
            <person name="Haridas S."/>
            <person name="Albert R."/>
            <person name="Binder M."/>
            <person name="Bloem J."/>
            <person name="Labutti K."/>
            <person name="Salamov A."/>
            <person name="Andreopoulos B."/>
            <person name="Baker S."/>
            <person name="Barry K."/>
            <person name="Bills G."/>
            <person name="Bluhm B."/>
            <person name="Cannon C."/>
            <person name="Castanera R."/>
            <person name="Culley D."/>
            <person name="Daum C."/>
            <person name="Ezra D."/>
            <person name="Gonzalez J."/>
            <person name="Henrissat B."/>
            <person name="Kuo A."/>
            <person name="Liang C."/>
            <person name="Lipzen A."/>
            <person name="Lutzoni F."/>
            <person name="Magnuson J."/>
            <person name="Mondo S."/>
            <person name="Nolan M."/>
            <person name="Ohm R."/>
            <person name="Pangilinan J."/>
            <person name="Park H.-J."/>
            <person name="Ramirez L."/>
            <person name="Alfaro M."/>
            <person name="Sun H."/>
            <person name="Tritt A."/>
            <person name="Yoshinaga Y."/>
            <person name="Zwiers L.-H."/>
            <person name="Turgeon B."/>
            <person name="Goodwin S."/>
            <person name="Spatafora J."/>
            <person name="Crous P."/>
            <person name="Grigoriev I."/>
        </authorList>
    </citation>
    <scope>NUCLEOTIDE SEQUENCE</scope>
    <source>
        <strain evidence="1">CBS 130266</strain>
    </source>
</reference>
<gene>
    <name evidence="1" type="ORF">EJ08DRAFT_472180</name>
</gene>
<protein>
    <submittedName>
        <fullName evidence="1">Uncharacterized protein</fullName>
    </submittedName>
</protein>
<evidence type="ECO:0000313" key="2">
    <source>
        <dbReference type="Proteomes" id="UP000800235"/>
    </source>
</evidence>
<proteinExistence type="predicted"/>
<evidence type="ECO:0000313" key="1">
    <source>
        <dbReference type="EMBL" id="KAF2434585.1"/>
    </source>
</evidence>
<keyword evidence="2" id="KW-1185">Reference proteome</keyword>